<dbReference type="HOGENOM" id="CLU_2863261_0_0_11"/>
<dbReference type="EMBL" id="CP003788">
    <property type="protein sequence ID" value="AFR10031.1"/>
    <property type="molecule type" value="Genomic_DNA"/>
</dbReference>
<sequence>MGTPSCWGRLSAAAERTTVNPRQGDRRGDVHRSTWEITVRRTGRPPTLYMGAWYRLQASEEPSP</sequence>
<evidence type="ECO:0000313" key="3">
    <source>
        <dbReference type="Proteomes" id="UP000003779"/>
    </source>
</evidence>
<dbReference type="AlphaFoldDB" id="J7LBJ4"/>
<protein>
    <submittedName>
        <fullName evidence="2">Uncharacterized protein</fullName>
    </submittedName>
</protein>
<proteinExistence type="predicted"/>
<evidence type="ECO:0000256" key="1">
    <source>
        <dbReference type="SAM" id="MobiDB-lite"/>
    </source>
</evidence>
<reference evidence="2 3" key="1">
    <citation type="journal article" date="2012" name="J. Bacteriol.">
        <title>Whole-Genome Sequence of Nocardiopsis alba Strain ATCC BAA-2165, Associated with Honeybees.</title>
        <authorList>
            <person name="Qiao J."/>
            <person name="Chen L."/>
            <person name="Li Y."/>
            <person name="Wang J."/>
            <person name="Zhang W."/>
            <person name="Chen S."/>
        </authorList>
    </citation>
    <scope>NUCLEOTIDE SEQUENCE [LARGE SCALE GENOMIC DNA]</scope>
    <source>
        <strain evidence="3">ATCC BAA-2165 / BE74</strain>
    </source>
</reference>
<dbReference type="Proteomes" id="UP000003779">
    <property type="component" value="Chromosome"/>
</dbReference>
<gene>
    <name evidence="2" type="ordered locus">B005_1961</name>
</gene>
<dbReference type="KEGG" id="nal:B005_1961"/>
<evidence type="ECO:0000313" key="2">
    <source>
        <dbReference type="EMBL" id="AFR10031.1"/>
    </source>
</evidence>
<feature type="region of interest" description="Disordered" evidence="1">
    <location>
        <begin position="1"/>
        <end position="31"/>
    </location>
</feature>
<accession>J7LBJ4</accession>
<name>J7LBJ4_NOCAA</name>
<reference evidence="3" key="2">
    <citation type="submission" date="2012-08" db="EMBL/GenBank/DDBJ databases">
        <title>Whole-genome sequence of Nocardiopsis alba strain ATCC BAA-2165 associated with honeybees.</title>
        <authorList>
            <person name="Qiao J."/>
            <person name="Chen L."/>
            <person name="Li Y."/>
            <person name="Wang J."/>
            <person name="Zhang W."/>
            <person name="Chen S."/>
        </authorList>
    </citation>
    <scope>NUCLEOTIDE SEQUENCE [LARGE SCALE GENOMIC DNA]</scope>
    <source>
        <strain evidence="3">ATCC BAA-2165 / BE74</strain>
    </source>
</reference>
<organism evidence="2 3">
    <name type="scientific">Nocardiopsis alba (strain ATCC BAA-2165 / BE74)</name>
    <dbReference type="NCBI Taxonomy" id="1205910"/>
    <lineage>
        <taxon>Bacteria</taxon>
        <taxon>Bacillati</taxon>
        <taxon>Actinomycetota</taxon>
        <taxon>Actinomycetes</taxon>
        <taxon>Streptosporangiales</taxon>
        <taxon>Nocardiopsidaceae</taxon>
        <taxon>Nocardiopsis</taxon>
    </lineage>
</organism>